<proteinExistence type="predicted"/>
<dbReference type="RefSeq" id="WP_322608412.1">
    <property type="nucleotide sequence ID" value="NZ_JARVCO010000010.1"/>
</dbReference>
<dbReference type="Gene3D" id="3.30.700.10">
    <property type="entry name" value="Glycoprotein, Type 4 Pilin"/>
    <property type="match status" value="1"/>
</dbReference>
<evidence type="ECO:0000313" key="2">
    <source>
        <dbReference type="EMBL" id="MDZ8118614.1"/>
    </source>
</evidence>
<evidence type="ECO:0000313" key="3">
    <source>
        <dbReference type="Proteomes" id="UP001290861"/>
    </source>
</evidence>
<gene>
    <name evidence="2" type="ORF">P9H32_08230</name>
</gene>
<dbReference type="InterPro" id="IPR045584">
    <property type="entry name" value="Pilin-like"/>
</dbReference>
<keyword evidence="2" id="KW-0132">Cell division</keyword>
<reference evidence="2 3" key="1">
    <citation type="journal article" date="2024" name="Appl. Environ. Microbiol.">
        <title>Pontiella agarivorans sp. nov., a novel marine anaerobic bacterium capable of degrading macroalgal polysaccharides and fixing nitrogen.</title>
        <authorList>
            <person name="Liu N."/>
            <person name="Kivenson V."/>
            <person name="Peng X."/>
            <person name="Cui Z."/>
            <person name="Lankiewicz T.S."/>
            <person name="Gosselin K.M."/>
            <person name="English C.J."/>
            <person name="Blair E.M."/>
            <person name="O'Malley M.A."/>
            <person name="Valentine D.L."/>
        </authorList>
    </citation>
    <scope>NUCLEOTIDE SEQUENCE [LARGE SCALE GENOMIC DNA]</scope>
    <source>
        <strain evidence="2 3">NLcol2</strain>
    </source>
</reference>
<evidence type="ECO:0000259" key="1">
    <source>
        <dbReference type="Pfam" id="PF03799"/>
    </source>
</evidence>
<dbReference type="GO" id="GO:0051301">
    <property type="term" value="P:cell division"/>
    <property type="evidence" value="ECO:0007669"/>
    <property type="project" value="UniProtKB-KW"/>
</dbReference>
<feature type="domain" description="Cell division protein FtsQ/DivIB C-terminal" evidence="1">
    <location>
        <begin position="535"/>
        <end position="649"/>
    </location>
</feature>
<dbReference type="SUPFAM" id="SSF54523">
    <property type="entry name" value="Pili subunits"/>
    <property type="match status" value="1"/>
</dbReference>
<dbReference type="Pfam" id="PF03799">
    <property type="entry name" value="FtsQ_DivIB_C"/>
    <property type="match status" value="1"/>
</dbReference>
<dbReference type="Proteomes" id="UP001290861">
    <property type="component" value="Unassembled WGS sequence"/>
</dbReference>
<dbReference type="InterPro" id="IPR005548">
    <property type="entry name" value="Cell_div_FtsQ/DivIB_C"/>
</dbReference>
<name>A0ABU5MWM3_9BACT</name>
<accession>A0ABU5MWM3</accession>
<keyword evidence="2" id="KW-0131">Cell cycle</keyword>
<protein>
    <submittedName>
        <fullName evidence="2">Cell division protein FtsQ/DivIB</fullName>
    </submittedName>
</protein>
<comment type="caution">
    <text evidence="2">The sequence shown here is derived from an EMBL/GenBank/DDBJ whole genome shotgun (WGS) entry which is preliminary data.</text>
</comment>
<sequence length="661" mass="71982">MSLKNTSIFLLLILLAGIFTLSVKAEKPMHPAIEKLDLDGDMVLFLNTETFEQRVLDHIENIGQMVMKSMTGSTPEEVRVVGDGVEIIKKAIEWSGLFSLEAYAMSMAPAEDELSRVVSVGQHAEADAGKPIWRLLGSEPAEMKGIEFVPAHAAYTANSSTSLNETWNIVNEAVRAFGGPEAAQTFNQQIMMAQMLIGTNISAITESINNDLLLSLQLSDVKTVTLSQRTGANLTFPEPSLLIGLGLSDPMPGNLILQKLTLAGLAPVKSMHGENELYTVNLPMPSPVPLSPTLVMTDDYLLIGSTLDVVKEALDCAENESGLISTPLYKQLLKNAPEKTTAIEFVSPRFMKTYFDVLGTAMGGTNDPEFESMLNMMAGTWANMYAGGYTLKTPTGFYSESYVNYGGAKPLELAASSYIGVLAAIAIPSFQKAQHNAQEKTCENNRRIIESAKEQWAIINGKPEGTPVTEADISEYILGGFSALVCPAGGTYSINPVGTACTCSVHNPPQYIKQPVEEECVPVARIVGRNSNIPLLIDCDGFMFPYSSDQASLPLIQGLDIDLSSGQIESSDVETALEIIELCDKSSYMREYIHIESLDLQYSDFIDMRLAGDIRVRMPRTDPESKLQNLATVIKISAAQDQQVKEVDLTLDSNKVPVTYR</sequence>
<dbReference type="EMBL" id="JARVCO010000010">
    <property type="protein sequence ID" value="MDZ8118614.1"/>
    <property type="molecule type" value="Genomic_DNA"/>
</dbReference>
<organism evidence="2 3">
    <name type="scientific">Pontiella agarivorans</name>
    <dbReference type="NCBI Taxonomy" id="3038953"/>
    <lineage>
        <taxon>Bacteria</taxon>
        <taxon>Pseudomonadati</taxon>
        <taxon>Kiritimatiellota</taxon>
        <taxon>Kiritimatiellia</taxon>
        <taxon>Kiritimatiellales</taxon>
        <taxon>Pontiellaceae</taxon>
        <taxon>Pontiella</taxon>
    </lineage>
</organism>
<keyword evidence="3" id="KW-1185">Reference proteome</keyword>